<evidence type="ECO:0000256" key="3">
    <source>
        <dbReference type="ARBA" id="ARBA00023163"/>
    </source>
</evidence>
<keyword evidence="6" id="KW-1185">Reference proteome</keyword>
<dbReference type="InterPro" id="IPR010982">
    <property type="entry name" value="Lambda_DNA-bd_dom_sf"/>
</dbReference>
<dbReference type="InterPro" id="IPR000843">
    <property type="entry name" value="HTH_LacI"/>
</dbReference>
<sequence>MFAVAANRAAAWSNVRVRKSTRDRAGRATIHDVARLAEVSTATVSRVLSGGKPVSDQVAERVRAAAQEVGYRPNPAAQTLLRGSSRTIGVVAPDLGNPYFAEILKGISAEAATDGNHTLVAGTDEDPEREYRAAIELARWVDGLLLCAPRMSTPRLKEVAAASRKLVLINRVLRHPSVGAVVVDYHHGVRLLCEHLGSLGHKRIVYLEGPPQAWSDQQRQRGFRTAEAAGRTIIRVPCGSALRDGFNAVDEALGHRPTALIAFNDHVAVGVLSRLRELGVSVPDDLSVAGVDDAPMSAHTDPGLTTYAVSTVELGRQAWQHFNPTAPANTTHLTGELVIRGSTARPPRRRRTAQA</sequence>
<dbReference type="Gene3D" id="3.40.50.2300">
    <property type="match status" value="2"/>
</dbReference>
<gene>
    <name evidence="5" type="ORF">E1218_11955</name>
</gene>
<dbReference type="OrthoDB" id="3258243at2"/>
<accession>A0A4R4X8N1</accession>
<dbReference type="PANTHER" id="PTHR30146">
    <property type="entry name" value="LACI-RELATED TRANSCRIPTIONAL REPRESSOR"/>
    <property type="match status" value="1"/>
</dbReference>
<dbReference type="PANTHER" id="PTHR30146:SF138">
    <property type="entry name" value="TRANSCRIPTIONAL REGULATORY PROTEIN"/>
    <property type="match status" value="1"/>
</dbReference>
<dbReference type="SUPFAM" id="SSF53822">
    <property type="entry name" value="Periplasmic binding protein-like I"/>
    <property type="match status" value="1"/>
</dbReference>
<evidence type="ECO:0000313" key="5">
    <source>
        <dbReference type="EMBL" id="TDD26851.1"/>
    </source>
</evidence>
<dbReference type="InterPro" id="IPR046335">
    <property type="entry name" value="LacI/GalR-like_sensor"/>
</dbReference>
<dbReference type="EMBL" id="SMKR01000041">
    <property type="protein sequence ID" value="TDD26851.1"/>
    <property type="molecule type" value="Genomic_DNA"/>
</dbReference>
<keyword evidence="1" id="KW-0805">Transcription regulation</keyword>
<dbReference type="InterPro" id="IPR028082">
    <property type="entry name" value="Peripla_BP_I"/>
</dbReference>
<dbReference type="SMART" id="SM00354">
    <property type="entry name" value="HTH_LACI"/>
    <property type="match status" value="1"/>
</dbReference>
<keyword evidence="2" id="KW-0238">DNA-binding</keyword>
<dbReference type="GO" id="GO:0000976">
    <property type="term" value="F:transcription cis-regulatory region binding"/>
    <property type="evidence" value="ECO:0007669"/>
    <property type="project" value="TreeGrafter"/>
</dbReference>
<dbReference type="SUPFAM" id="SSF47413">
    <property type="entry name" value="lambda repressor-like DNA-binding domains"/>
    <property type="match status" value="1"/>
</dbReference>
<evidence type="ECO:0000259" key="4">
    <source>
        <dbReference type="PROSITE" id="PS50932"/>
    </source>
</evidence>
<dbReference type="GO" id="GO:0003700">
    <property type="term" value="F:DNA-binding transcription factor activity"/>
    <property type="evidence" value="ECO:0007669"/>
    <property type="project" value="TreeGrafter"/>
</dbReference>
<name>A0A4R4X8N1_9ACTN</name>
<protein>
    <submittedName>
        <fullName evidence="5">LacI family transcriptional regulator</fullName>
    </submittedName>
</protein>
<dbReference type="PROSITE" id="PS50932">
    <property type="entry name" value="HTH_LACI_2"/>
    <property type="match status" value="1"/>
</dbReference>
<reference evidence="5 6" key="1">
    <citation type="submission" date="2019-02" db="EMBL/GenBank/DDBJ databases">
        <title>Draft genome sequences of novel Actinobacteria.</title>
        <authorList>
            <person name="Sahin N."/>
            <person name="Ay H."/>
            <person name="Saygin H."/>
        </authorList>
    </citation>
    <scope>NUCLEOTIDE SEQUENCE [LARGE SCALE GENOMIC DNA]</scope>
    <source>
        <strain evidence="5 6">16K104</strain>
    </source>
</reference>
<evidence type="ECO:0000256" key="1">
    <source>
        <dbReference type="ARBA" id="ARBA00023015"/>
    </source>
</evidence>
<dbReference type="AlphaFoldDB" id="A0A4R4X8N1"/>
<evidence type="ECO:0000256" key="2">
    <source>
        <dbReference type="ARBA" id="ARBA00023125"/>
    </source>
</evidence>
<organism evidence="5 6">
    <name type="scientific">Kribbella turkmenica</name>
    <dbReference type="NCBI Taxonomy" id="2530375"/>
    <lineage>
        <taxon>Bacteria</taxon>
        <taxon>Bacillati</taxon>
        <taxon>Actinomycetota</taxon>
        <taxon>Actinomycetes</taxon>
        <taxon>Propionibacteriales</taxon>
        <taxon>Kribbellaceae</taxon>
        <taxon>Kribbella</taxon>
    </lineage>
</organism>
<keyword evidence="3" id="KW-0804">Transcription</keyword>
<dbReference type="Pfam" id="PF13377">
    <property type="entry name" value="Peripla_BP_3"/>
    <property type="match status" value="1"/>
</dbReference>
<feature type="domain" description="HTH lacI-type" evidence="4">
    <location>
        <begin position="28"/>
        <end position="82"/>
    </location>
</feature>
<proteinExistence type="predicted"/>
<dbReference type="Proteomes" id="UP000295172">
    <property type="component" value="Unassembled WGS sequence"/>
</dbReference>
<dbReference type="PROSITE" id="PS00356">
    <property type="entry name" value="HTH_LACI_1"/>
    <property type="match status" value="1"/>
</dbReference>
<dbReference type="CDD" id="cd06267">
    <property type="entry name" value="PBP1_LacI_sugar_binding-like"/>
    <property type="match status" value="1"/>
</dbReference>
<dbReference type="Pfam" id="PF00356">
    <property type="entry name" value="LacI"/>
    <property type="match status" value="1"/>
</dbReference>
<dbReference type="CDD" id="cd01392">
    <property type="entry name" value="HTH_LacI"/>
    <property type="match status" value="1"/>
</dbReference>
<dbReference type="Gene3D" id="1.10.260.40">
    <property type="entry name" value="lambda repressor-like DNA-binding domains"/>
    <property type="match status" value="1"/>
</dbReference>
<evidence type="ECO:0000313" key="6">
    <source>
        <dbReference type="Proteomes" id="UP000295172"/>
    </source>
</evidence>
<comment type="caution">
    <text evidence="5">The sequence shown here is derived from an EMBL/GenBank/DDBJ whole genome shotgun (WGS) entry which is preliminary data.</text>
</comment>